<organism evidence="2 3">
    <name type="scientific">Penicillium salamii</name>
    <dbReference type="NCBI Taxonomy" id="1612424"/>
    <lineage>
        <taxon>Eukaryota</taxon>
        <taxon>Fungi</taxon>
        <taxon>Dikarya</taxon>
        <taxon>Ascomycota</taxon>
        <taxon>Pezizomycotina</taxon>
        <taxon>Eurotiomycetes</taxon>
        <taxon>Eurotiomycetidae</taxon>
        <taxon>Eurotiales</taxon>
        <taxon>Aspergillaceae</taxon>
        <taxon>Penicillium</taxon>
    </lineage>
</organism>
<proteinExistence type="predicted"/>
<name>A0A9W4N234_9EURO</name>
<evidence type="ECO:0000313" key="2">
    <source>
        <dbReference type="EMBL" id="CAG8228379.1"/>
    </source>
</evidence>
<gene>
    <name evidence="2" type="ORF">PSALAMII_LOCUS214</name>
</gene>
<evidence type="ECO:0000256" key="1">
    <source>
        <dbReference type="SAM" id="MobiDB-lite"/>
    </source>
</evidence>
<protein>
    <submittedName>
        <fullName evidence="2">Uncharacterized protein</fullName>
    </submittedName>
</protein>
<sequence>MISWGDVNAKCAIPLNFLRFATNKPKTNKPQSQTLDRELAPLEISPIPQLLDENGRDLLSERPSTETQAIERQWSNDNLRRFDRFWYGPARSQFPSQAREGSVVTKGSASSRTSMSSGRRCSTSDSHVIEHNATVPNQPSQTWNIRGRSLRLLRKPATRFYKPKILQETLLGPENYKHWAVAMEQTLRQCAVAWELEGDIMLALVYGESSSQWTQFNPNIWMVIFSNVSSQIQQDLSDLGTSDAHEAWQFLEKTCGGDVPLRVRSVEGVRDIMNIRYDKCSSLKEYLGNMMLCIRAIECNPHGEKENQRKEGGSPHRGTDNEGVDNEWLWCQFILVNLGPEWESWVSELLEKSKDGEPLGGAIRSLRRLFHIIEAEEARRIQASRYTNRREE</sequence>
<dbReference type="OrthoDB" id="408631at2759"/>
<feature type="compositionally biased region" description="Low complexity" evidence="1">
    <location>
        <begin position="108"/>
        <end position="125"/>
    </location>
</feature>
<dbReference type="Proteomes" id="UP001152649">
    <property type="component" value="Unassembled WGS sequence"/>
</dbReference>
<feature type="region of interest" description="Disordered" evidence="1">
    <location>
        <begin position="97"/>
        <end position="125"/>
    </location>
</feature>
<keyword evidence="3" id="KW-1185">Reference proteome</keyword>
<evidence type="ECO:0000313" key="3">
    <source>
        <dbReference type="Proteomes" id="UP001152649"/>
    </source>
</evidence>
<comment type="caution">
    <text evidence="2">The sequence shown here is derived from an EMBL/GenBank/DDBJ whole genome shotgun (WGS) entry which is preliminary data.</text>
</comment>
<dbReference type="AlphaFoldDB" id="A0A9W4N234"/>
<dbReference type="EMBL" id="CAJVPG010000011">
    <property type="protein sequence ID" value="CAG8228379.1"/>
    <property type="molecule type" value="Genomic_DNA"/>
</dbReference>
<reference evidence="2" key="1">
    <citation type="submission" date="2021-07" db="EMBL/GenBank/DDBJ databases">
        <authorList>
            <person name="Branca A.L. A."/>
        </authorList>
    </citation>
    <scope>NUCLEOTIDE SEQUENCE</scope>
</reference>
<accession>A0A9W4N234</accession>